<dbReference type="OrthoDB" id="6511796at2759"/>
<dbReference type="EMBL" id="JABSTR010001652">
    <property type="protein sequence ID" value="KAH9384136.1"/>
    <property type="molecule type" value="Genomic_DNA"/>
</dbReference>
<gene>
    <name evidence="1" type="ORF">HPB48_026129</name>
</gene>
<sequence>MLPQRTLSLKGELCRGGKHSKVRVSVLLCTNMDGSEKIPPFGDREKHIAERTLDSGVVRGGETFCDYVSMDSDVVATEELPDSDYVLGAARAARRKR</sequence>
<protein>
    <submittedName>
        <fullName evidence="1">Uncharacterized protein</fullName>
    </submittedName>
</protein>
<dbReference type="VEuPathDB" id="VectorBase:HLOH_050547"/>
<keyword evidence="2" id="KW-1185">Reference proteome</keyword>
<accession>A0A9J6HBB7</accession>
<evidence type="ECO:0000313" key="1">
    <source>
        <dbReference type="EMBL" id="KAH9384136.1"/>
    </source>
</evidence>
<comment type="caution">
    <text evidence="1">The sequence shown here is derived from an EMBL/GenBank/DDBJ whole genome shotgun (WGS) entry which is preliminary data.</text>
</comment>
<organism evidence="1 2">
    <name type="scientific">Haemaphysalis longicornis</name>
    <name type="common">Bush tick</name>
    <dbReference type="NCBI Taxonomy" id="44386"/>
    <lineage>
        <taxon>Eukaryota</taxon>
        <taxon>Metazoa</taxon>
        <taxon>Ecdysozoa</taxon>
        <taxon>Arthropoda</taxon>
        <taxon>Chelicerata</taxon>
        <taxon>Arachnida</taxon>
        <taxon>Acari</taxon>
        <taxon>Parasitiformes</taxon>
        <taxon>Ixodida</taxon>
        <taxon>Ixodoidea</taxon>
        <taxon>Ixodidae</taxon>
        <taxon>Haemaphysalinae</taxon>
        <taxon>Haemaphysalis</taxon>
    </lineage>
</organism>
<evidence type="ECO:0000313" key="2">
    <source>
        <dbReference type="Proteomes" id="UP000821853"/>
    </source>
</evidence>
<reference evidence="1 2" key="1">
    <citation type="journal article" date="2020" name="Cell">
        <title>Large-Scale Comparative Analyses of Tick Genomes Elucidate Their Genetic Diversity and Vector Capacities.</title>
        <authorList>
            <consortium name="Tick Genome and Microbiome Consortium (TIGMIC)"/>
            <person name="Jia N."/>
            <person name="Wang J."/>
            <person name="Shi W."/>
            <person name="Du L."/>
            <person name="Sun Y."/>
            <person name="Zhan W."/>
            <person name="Jiang J.F."/>
            <person name="Wang Q."/>
            <person name="Zhang B."/>
            <person name="Ji P."/>
            <person name="Bell-Sakyi L."/>
            <person name="Cui X.M."/>
            <person name="Yuan T.T."/>
            <person name="Jiang B.G."/>
            <person name="Yang W.F."/>
            <person name="Lam T.T."/>
            <person name="Chang Q.C."/>
            <person name="Ding S.J."/>
            <person name="Wang X.J."/>
            <person name="Zhu J.G."/>
            <person name="Ruan X.D."/>
            <person name="Zhao L."/>
            <person name="Wei J.T."/>
            <person name="Ye R.Z."/>
            <person name="Que T.C."/>
            <person name="Du C.H."/>
            <person name="Zhou Y.H."/>
            <person name="Cheng J.X."/>
            <person name="Dai P.F."/>
            <person name="Guo W.B."/>
            <person name="Han X.H."/>
            <person name="Huang E.J."/>
            <person name="Li L.F."/>
            <person name="Wei W."/>
            <person name="Gao Y.C."/>
            <person name="Liu J.Z."/>
            <person name="Shao H.Z."/>
            <person name="Wang X."/>
            <person name="Wang C.C."/>
            <person name="Yang T.C."/>
            <person name="Huo Q.B."/>
            <person name="Li W."/>
            <person name="Chen H.Y."/>
            <person name="Chen S.E."/>
            <person name="Zhou L.G."/>
            <person name="Ni X.B."/>
            <person name="Tian J.H."/>
            <person name="Sheng Y."/>
            <person name="Liu T."/>
            <person name="Pan Y.S."/>
            <person name="Xia L.Y."/>
            <person name="Li J."/>
            <person name="Zhao F."/>
            <person name="Cao W.C."/>
        </authorList>
    </citation>
    <scope>NUCLEOTIDE SEQUENCE [LARGE SCALE GENOMIC DNA]</scope>
    <source>
        <strain evidence="1">HaeL-2018</strain>
    </source>
</reference>
<dbReference type="Proteomes" id="UP000821853">
    <property type="component" value="Unassembled WGS sequence"/>
</dbReference>
<dbReference type="AlphaFoldDB" id="A0A9J6HBB7"/>
<proteinExistence type="predicted"/>
<name>A0A9J6HBB7_HAELO</name>